<keyword evidence="2" id="KW-0175">Coiled coil</keyword>
<evidence type="ECO:0000313" key="4">
    <source>
        <dbReference type="EMBL" id="ODR97593.1"/>
    </source>
</evidence>
<proteinExistence type="predicted"/>
<evidence type="ECO:0000256" key="1">
    <source>
        <dbReference type="ARBA" id="ARBA00004196"/>
    </source>
</evidence>
<gene>
    <name evidence="4" type="ORF">AUC69_10775</name>
</gene>
<feature type="region of interest" description="Disordered" evidence="3">
    <location>
        <begin position="163"/>
        <end position="182"/>
    </location>
</feature>
<dbReference type="GO" id="GO:0030313">
    <property type="term" value="C:cell envelope"/>
    <property type="evidence" value="ECO:0007669"/>
    <property type="project" value="UniProtKB-SubCell"/>
</dbReference>
<dbReference type="InterPro" id="IPR011053">
    <property type="entry name" value="Single_hybrid_motif"/>
</dbReference>
<feature type="coiled-coil region" evidence="2">
    <location>
        <begin position="275"/>
        <end position="349"/>
    </location>
</feature>
<dbReference type="STRING" id="1774969.AUC69_10775"/>
<dbReference type="Proteomes" id="UP000094472">
    <property type="component" value="Unassembled WGS sequence"/>
</dbReference>
<dbReference type="AlphaFoldDB" id="A0A1E3VVP0"/>
<dbReference type="EMBL" id="LPWF01000025">
    <property type="protein sequence ID" value="ODR97593.1"/>
    <property type="molecule type" value="Genomic_DNA"/>
</dbReference>
<evidence type="ECO:0000256" key="2">
    <source>
        <dbReference type="SAM" id="Coils"/>
    </source>
</evidence>
<reference evidence="4 5" key="1">
    <citation type="journal article" date="2016" name="Environ. Microbiol.">
        <title>New Methyloceanibacter diversity from North Sea sediments includes methanotroph containing solely the soluble methane monooxygenase.</title>
        <authorList>
            <person name="Vekeman B."/>
            <person name="Kerckhof F.M."/>
            <person name="Cremers G."/>
            <person name="de Vos P."/>
            <person name="Vandamme P."/>
            <person name="Boon N."/>
            <person name="Op den Camp H.J."/>
            <person name="Heylen K."/>
        </authorList>
    </citation>
    <scope>NUCLEOTIDE SEQUENCE [LARGE SCALE GENOMIC DNA]</scope>
    <source>
        <strain evidence="4 5">R-67175</strain>
    </source>
</reference>
<keyword evidence="5" id="KW-1185">Reference proteome</keyword>
<protein>
    <recommendedName>
        <fullName evidence="6">Membrane fusion protein biotin-lipoyl like domain-containing protein</fullName>
    </recommendedName>
</protein>
<feature type="compositionally biased region" description="Acidic residues" evidence="3">
    <location>
        <begin position="57"/>
        <end position="70"/>
    </location>
</feature>
<feature type="region of interest" description="Disordered" evidence="3">
    <location>
        <begin position="1"/>
        <end position="114"/>
    </location>
</feature>
<evidence type="ECO:0000256" key="3">
    <source>
        <dbReference type="SAM" id="MobiDB-lite"/>
    </source>
</evidence>
<accession>A0A1E3VVP0</accession>
<evidence type="ECO:0008006" key="6">
    <source>
        <dbReference type="Google" id="ProtNLM"/>
    </source>
</evidence>
<feature type="compositionally biased region" description="Basic and acidic residues" evidence="3">
    <location>
        <begin position="16"/>
        <end position="31"/>
    </location>
</feature>
<dbReference type="InterPro" id="IPR050739">
    <property type="entry name" value="MFP"/>
</dbReference>
<dbReference type="RefSeq" id="WP_069441688.1">
    <property type="nucleotide sequence ID" value="NZ_LPWF01000025.1"/>
</dbReference>
<feature type="compositionally biased region" description="Acidic residues" evidence="3">
    <location>
        <begin position="80"/>
        <end position="89"/>
    </location>
</feature>
<name>A0A1E3VVP0_9HYPH</name>
<feature type="compositionally biased region" description="Basic and acidic residues" evidence="3">
    <location>
        <begin position="39"/>
        <end position="49"/>
    </location>
</feature>
<dbReference type="PANTHER" id="PTHR30386">
    <property type="entry name" value="MEMBRANE FUSION SUBUNIT OF EMRAB-TOLC MULTIDRUG EFFLUX PUMP"/>
    <property type="match status" value="1"/>
</dbReference>
<dbReference type="PANTHER" id="PTHR30386:SF19">
    <property type="entry name" value="MULTIDRUG EXPORT PROTEIN EMRA-RELATED"/>
    <property type="match status" value="1"/>
</dbReference>
<organism evidence="4 5">
    <name type="scientific">Methyloceanibacter superfactus</name>
    <dbReference type="NCBI Taxonomy" id="1774969"/>
    <lineage>
        <taxon>Bacteria</taxon>
        <taxon>Pseudomonadati</taxon>
        <taxon>Pseudomonadota</taxon>
        <taxon>Alphaproteobacteria</taxon>
        <taxon>Hyphomicrobiales</taxon>
        <taxon>Hyphomicrobiaceae</taxon>
        <taxon>Methyloceanibacter</taxon>
    </lineage>
</organism>
<sequence>MPSAPSSDAATGDAQEEAKDAAARRLAKDQSEPLPQEASAEHDPERAPEDGPAPALPEDDLPEIDEALQEDIDRWNEALSEPDDGDPPEAADLWALRRATAQSNPSMSAPGPTATAHDLWAQARQSNEPLKPSSTARSQERAGEAEALERLVRLNEELRARAIPEMPAPSPPSEAPPAKAKPARSGWSLASIPPAKIIKSLLALFVAVALAWVPLSRLLSVTSAEATINARLINLRAPIDGTISIVAPTIAVGTQVEPGETLLRVTNSRADRQGLDELRRTIDGLRTEATGFEQRAEELKKTEADLAAQSKAFQTGRIRQLEARAGELVTELNAAKARYEDARKSFERDKQLRAEGFQTVSALLHSERDFKVAAQDVEAVRKRQQANQVELDGARKGLFIGDSYNDRPRSAQRLDEVSQQIAELASQVEERTSRIAYLESELATETGAFAKRAETDVTATVSGRVWEVLTADGEKVHEGQDLLRILDCGGAVVTATVSESDYNELWIGQPATFQIRGESREYPGSVVALTGLTPAGSNFAIEQAALRREPYHVTVAVPGLAALKECNVGRTGRVTFDSSAAPAQATP</sequence>
<dbReference type="SUPFAM" id="SSF51230">
    <property type="entry name" value="Single hybrid motif"/>
    <property type="match status" value="1"/>
</dbReference>
<comment type="subcellular location">
    <subcellularLocation>
        <location evidence="1">Cell envelope</location>
    </subcellularLocation>
</comment>
<comment type="caution">
    <text evidence="4">The sequence shown here is derived from an EMBL/GenBank/DDBJ whole genome shotgun (WGS) entry which is preliminary data.</text>
</comment>
<evidence type="ECO:0000313" key="5">
    <source>
        <dbReference type="Proteomes" id="UP000094472"/>
    </source>
</evidence>
<feature type="compositionally biased region" description="Pro residues" evidence="3">
    <location>
        <begin position="166"/>
        <end position="175"/>
    </location>
</feature>
<dbReference type="OrthoDB" id="7477732at2"/>